<proteinExistence type="predicted"/>
<name>A0ABN5LNI8_9BACT</name>
<feature type="domain" description="Protein FecR C-terminal" evidence="3">
    <location>
        <begin position="329"/>
        <end position="382"/>
    </location>
</feature>
<reference evidence="4 5" key="1">
    <citation type="submission" date="2018-05" db="EMBL/GenBank/DDBJ databases">
        <title>Chitinophaga sp. nov., isolated from rhizosphere soil of Alhagi.</title>
        <authorList>
            <person name="Liu Y."/>
        </authorList>
    </citation>
    <scope>NUCLEOTIDE SEQUENCE [LARGE SCALE GENOMIC DNA]</scope>
    <source>
        <strain evidence="4 5">T22</strain>
    </source>
</reference>
<keyword evidence="1" id="KW-0812">Transmembrane</keyword>
<dbReference type="Pfam" id="PF04773">
    <property type="entry name" value="FecR"/>
    <property type="match status" value="1"/>
</dbReference>
<evidence type="ECO:0000313" key="5">
    <source>
        <dbReference type="Proteomes" id="UP000246099"/>
    </source>
</evidence>
<dbReference type="Proteomes" id="UP000246099">
    <property type="component" value="Chromosome"/>
</dbReference>
<dbReference type="Gene3D" id="2.60.120.1440">
    <property type="match status" value="1"/>
</dbReference>
<accession>A0ABN5LNI8</accession>
<keyword evidence="1" id="KW-0472">Membrane</keyword>
<keyword evidence="5" id="KW-1185">Reference proteome</keyword>
<feature type="transmembrane region" description="Helical" evidence="1">
    <location>
        <begin position="94"/>
        <end position="113"/>
    </location>
</feature>
<dbReference type="PANTHER" id="PTHR30273">
    <property type="entry name" value="PERIPLASMIC SIGNAL SENSOR AND SIGMA FACTOR ACTIVATOR FECR-RELATED"/>
    <property type="match status" value="1"/>
</dbReference>
<dbReference type="EMBL" id="CP029600">
    <property type="protein sequence ID" value="AWO00669.1"/>
    <property type="molecule type" value="Genomic_DNA"/>
</dbReference>
<dbReference type="InterPro" id="IPR006860">
    <property type="entry name" value="FecR"/>
</dbReference>
<gene>
    <name evidence="4" type="ORF">DLD77_02635</name>
</gene>
<evidence type="ECO:0000259" key="2">
    <source>
        <dbReference type="Pfam" id="PF04773"/>
    </source>
</evidence>
<feature type="domain" description="FecR protein" evidence="2">
    <location>
        <begin position="195"/>
        <end position="291"/>
    </location>
</feature>
<protein>
    <submittedName>
        <fullName evidence="4">Iron dicitrate transport regulator FecR</fullName>
    </submittedName>
</protein>
<keyword evidence="1" id="KW-1133">Transmembrane helix</keyword>
<evidence type="ECO:0000259" key="3">
    <source>
        <dbReference type="Pfam" id="PF16344"/>
    </source>
</evidence>
<dbReference type="PANTHER" id="PTHR30273:SF2">
    <property type="entry name" value="PROTEIN FECR"/>
    <property type="match status" value="1"/>
</dbReference>
<dbReference type="Gene3D" id="3.55.50.30">
    <property type="match status" value="1"/>
</dbReference>
<sequence length="398" mass="43527">MPASNSYDELIERFISERLTAEEIPLFFSFLEEEAFRARYANRIDMDFLEAEWTGWLGKQQRDRLYGNIIRAGNIPVGNTDAPAIKRSPAKVRWLAAAAAAMLVLAMGVYYLLQPKPLTGVAETPATPVRDLPPGGNKAVLILGDKSVVSLDSLGNGASVVQGGMKIIKGADGNIRYVPAGANESSTGEAELENVVKTPRGGQYQLILADGTQVWLNAASSITFPARFAGHQRNVSITGEAYFEVAPDKDRPFIINIGPQNKVEVLGTHFNINAYNDEHAVTTTLLEGKVKVTEGNASLILRPGQQSLGAQMNGTVDVGQVMSWKNKVFSFDGKTLKQVLRELARWYDLTVVYEKDIPDIKLRGEMGMNLSLQQVIKGLADLEVNCRLEPGNRLVVLP</sequence>
<evidence type="ECO:0000256" key="1">
    <source>
        <dbReference type="SAM" id="Phobius"/>
    </source>
</evidence>
<dbReference type="RefSeq" id="WP_119076364.1">
    <property type="nucleotide sequence ID" value="NZ_CP029600.1"/>
</dbReference>
<organism evidence="4 5">
    <name type="scientific">Chitinophaga alhagiae</name>
    <dbReference type="NCBI Taxonomy" id="2203219"/>
    <lineage>
        <taxon>Bacteria</taxon>
        <taxon>Pseudomonadati</taxon>
        <taxon>Bacteroidota</taxon>
        <taxon>Chitinophagia</taxon>
        <taxon>Chitinophagales</taxon>
        <taxon>Chitinophagaceae</taxon>
        <taxon>Chitinophaga</taxon>
    </lineage>
</organism>
<dbReference type="InterPro" id="IPR012373">
    <property type="entry name" value="Ferrdict_sens_TM"/>
</dbReference>
<dbReference type="Pfam" id="PF16344">
    <property type="entry name" value="FecR_C"/>
    <property type="match status" value="1"/>
</dbReference>
<dbReference type="InterPro" id="IPR032508">
    <property type="entry name" value="FecR_C"/>
</dbReference>
<evidence type="ECO:0000313" key="4">
    <source>
        <dbReference type="EMBL" id="AWO00669.1"/>
    </source>
</evidence>